<feature type="compositionally biased region" description="Low complexity" evidence="1">
    <location>
        <begin position="119"/>
        <end position="129"/>
    </location>
</feature>
<gene>
    <name evidence="2" type="ORF">NDU88_003815</name>
</gene>
<feature type="compositionally biased region" description="Acidic residues" evidence="1">
    <location>
        <begin position="48"/>
        <end position="68"/>
    </location>
</feature>
<dbReference type="AlphaFoldDB" id="A0AAV7UZL5"/>
<dbReference type="Proteomes" id="UP001066276">
    <property type="component" value="Chromosome 2_2"/>
</dbReference>
<accession>A0AAV7UZL5</accession>
<keyword evidence="3" id="KW-1185">Reference proteome</keyword>
<evidence type="ECO:0000313" key="2">
    <source>
        <dbReference type="EMBL" id="KAJ1194527.1"/>
    </source>
</evidence>
<sequence length="217" mass="23084">MERVDLGGMGVGEWGLQGGREGDEQSGEKEGVSFGQKQDSGWGFQWEWSDEEGQEVEDEEGQEVEEDGITLKVRPPLRTYGGVRSAEKGQVPSRSSSSDSVEFQSGGVRRGKQGGVGLDDGFLLTDTLDILQGQKSGSEDGDPGEPWAGSEPWDEEKAGPSAADWIDSRRGGSAVRAKALPQRRQPGLGVAPTRKMVSTGERPGPSAHREGGQAASQ</sequence>
<evidence type="ECO:0000256" key="1">
    <source>
        <dbReference type="SAM" id="MobiDB-lite"/>
    </source>
</evidence>
<feature type="region of interest" description="Disordered" evidence="1">
    <location>
        <begin position="1"/>
        <end position="217"/>
    </location>
</feature>
<evidence type="ECO:0000313" key="3">
    <source>
        <dbReference type="Proteomes" id="UP001066276"/>
    </source>
</evidence>
<organism evidence="2 3">
    <name type="scientific">Pleurodeles waltl</name>
    <name type="common">Iberian ribbed newt</name>
    <dbReference type="NCBI Taxonomy" id="8319"/>
    <lineage>
        <taxon>Eukaryota</taxon>
        <taxon>Metazoa</taxon>
        <taxon>Chordata</taxon>
        <taxon>Craniata</taxon>
        <taxon>Vertebrata</taxon>
        <taxon>Euteleostomi</taxon>
        <taxon>Amphibia</taxon>
        <taxon>Batrachia</taxon>
        <taxon>Caudata</taxon>
        <taxon>Salamandroidea</taxon>
        <taxon>Salamandridae</taxon>
        <taxon>Pleurodelinae</taxon>
        <taxon>Pleurodeles</taxon>
    </lineage>
</organism>
<name>A0AAV7UZL5_PLEWA</name>
<reference evidence="2" key="1">
    <citation type="journal article" date="2022" name="bioRxiv">
        <title>Sequencing and chromosome-scale assembly of the giantPleurodeles waltlgenome.</title>
        <authorList>
            <person name="Brown T."/>
            <person name="Elewa A."/>
            <person name="Iarovenko S."/>
            <person name="Subramanian E."/>
            <person name="Araus A.J."/>
            <person name="Petzold A."/>
            <person name="Susuki M."/>
            <person name="Suzuki K.-i.T."/>
            <person name="Hayashi T."/>
            <person name="Toyoda A."/>
            <person name="Oliveira C."/>
            <person name="Osipova E."/>
            <person name="Leigh N.D."/>
            <person name="Simon A."/>
            <person name="Yun M.H."/>
        </authorList>
    </citation>
    <scope>NUCLEOTIDE SEQUENCE</scope>
    <source>
        <strain evidence="2">20211129_DDA</strain>
        <tissue evidence="2">Liver</tissue>
    </source>
</reference>
<feature type="compositionally biased region" description="Basic and acidic residues" evidence="1">
    <location>
        <begin position="20"/>
        <end position="31"/>
    </location>
</feature>
<comment type="caution">
    <text evidence="2">The sequence shown here is derived from an EMBL/GenBank/DDBJ whole genome shotgun (WGS) entry which is preliminary data.</text>
</comment>
<proteinExistence type="predicted"/>
<feature type="compositionally biased region" description="Gly residues" evidence="1">
    <location>
        <begin position="7"/>
        <end position="19"/>
    </location>
</feature>
<dbReference type="EMBL" id="JANPWB010000004">
    <property type="protein sequence ID" value="KAJ1194527.1"/>
    <property type="molecule type" value="Genomic_DNA"/>
</dbReference>
<protein>
    <submittedName>
        <fullName evidence="2">Uncharacterized protein</fullName>
    </submittedName>
</protein>